<dbReference type="Gene3D" id="3.40.50.720">
    <property type="entry name" value="NAD(P)-binding Rossmann-like Domain"/>
    <property type="match status" value="1"/>
</dbReference>
<dbReference type="PANTHER" id="PTHR42813">
    <property type="entry name" value="ZINC-TYPE ALCOHOL DEHYDROGENASE-LIKE"/>
    <property type="match status" value="1"/>
</dbReference>
<evidence type="ECO:0000259" key="4">
    <source>
        <dbReference type="Pfam" id="PF00107"/>
    </source>
</evidence>
<proteinExistence type="predicted"/>
<evidence type="ECO:0000313" key="7">
    <source>
        <dbReference type="Proteomes" id="UP001172737"/>
    </source>
</evidence>
<dbReference type="InterPro" id="IPR011032">
    <property type="entry name" value="GroES-like_sf"/>
</dbReference>
<dbReference type="InterPro" id="IPR013154">
    <property type="entry name" value="ADH-like_N"/>
</dbReference>
<comment type="caution">
    <text evidence="6">The sequence shown here is derived from an EMBL/GenBank/DDBJ whole genome shotgun (WGS) entry which is preliminary data.</text>
</comment>
<dbReference type="PANTHER" id="PTHR42813:SF2">
    <property type="entry name" value="DEHYDROGENASE, ZINC-CONTAINING, PUTATIVE (AFU_ORTHOLOGUE AFUA_2G02810)-RELATED"/>
    <property type="match status" value="1"/>
</dbReference>
<dbReference type="GO" id="GO:0046872">
    <property type="term" value="F:metal ion binding"/>
    <property type="evidence" value="ECO:0007669"/>
    <property type="project" value="UniProtKB-KW"/>
</dbReference>
<protein>
    <submittedName>
        <fullName evidence="6">Alcohol dehydrogenase catalytic domain-containing protein</fullName>
    </submittedName>
</protein>
<organism evidence="6 7">
    <name type="scientific">Demequina lignilytica</name>
    <dbReference type="NCBI Taxonomy" id="3051663"/>
    <lineage>
        <taxon>Bacteria</taxon>
        <taxon>Bacillati</taxon>
        <taxon>Actinomycetota</taxon>
        <taxon>Actinomycetes</taxon>
        <taxon>Micrococcales</taxon>
        <taxon>Demequinaceae</taxon>
        <taxon>Demequina</taxon>
    </lineage>
</organism>
<dbReference type="InterPro" id="IPR013149">
    <property type="entry name" value="ADH-like_C"/>
</dbReference>
<dbReference type="Gene3D" id="3.90.180.10">
    <property type="entry name" value="Medium-chain alcohol dehydrogenases, catalytic domain"/>
    <property type="match status" value="1"/>
</dbReference>
<evidence type="ECO:0000259" key="5">
    <source>
        <dbReference type="Pfam" id="PF08240"/>
    </source>
</evidence>
<feature type="domain" description="Alcohol dehydrogenase-like C-terminal" evidence="4">
    <location>
        <begin position="182"/>
        <end position="294"/>
    </location>
</feature>
<comment type="cofactor">
    <cofactor evidence="1">
        <name>Zn(2+)</name>
        <dbReference type="ChEBI" id="CHEBI:29105"/>
    </cofactor>
</comment>
<dbReference type="Pfam" id="PF00107">
    <property type="entry name" value="ADH_zinc_N"/>
    <property type="match status" value="1"/>
</dbReference>
<dbReference type="InterPro" id="IPR036291">
    <property type="entry name" value="NAD(P)-bd_dom_sf"/>
</dbReference>
<keyword evidence="7" id="KW-1185">Reference proteome</keyword>
<dbReference type="EMBL" id="JAUHPX010000001">
    <property type="protein sequence ID" value="MDN4486951.1"/>
    <property type="molecule type" value="Genomic_DNA"/>
</dbReference>
<evidence type="ECO:0000256" key="1">
    <source>
        <dbReference type="ARBA" id="ARBA00001947"/>
    </source>
</evidence>
<dbReference type="Proteomes" id="UP001172737">
    <property type="component" value="Unassembled WGS sequence"/>
</dbReference>
<dbReference type="SUPFAM" id="SSF50129">
    <property type="entry name" value="GroES-like"/>
    <property type="match status" value="1"/>
</dbReference>
<reference evidence="6" key="1">
    <citation type="submission" date="2023-06" db="EMBL/GenBank/DDBJ databases">
        <title>Sysu t00039.</title>
        <authorList>
            <person name="Gao L."/>
            <person name="Fang B.-Z."/>
            <person name="Li W.-J."/>
        </authorList>
    </citation>
    <scope>NUCLEOTIDE SEQUENCE</scope>
    <source>
        <strain evidence="6">SYSU T00039</strain>
    </source>
</reference>
<sequence length="352" mass="36624">MKAALMYGAGDVRVEDAPIPTLQEPTDAIVRTVRACICGSDLHPYHSMPGSEHGIRMGHELIAVVEEVGTAVTTLTKGDFVVVPFAYADNTCAICQEGFQTACPHGGWYGTPDTPGLQAEYARVPQADGSAVVVPGVDPATASDELLASLLALSDVYLTGYHAAFMADIQPGQTVTVIGDGAVGLSAVLAAKQMGAERIILMGRHVSRTDLGREFGATDVVAERGAEGVAKVMALTGGEGSHVVLEAVGHMPAYEQAYGIVRPGGIISRVGVPQYEEAPIGFGSLFGKNARLAGGPAPVRAYLEQAIRDVLDGTINPGKVFDRTVGLDGVPAGYAAMDAREALKVMVDPALR</sequence>
<evidence type="ECO:0000256" key="2">
    <source>
        <dbReference type="ARBA" id="ARBA00022723"/>
    </source>
</evidence>
<gene>
    <name evidence="6" type="ORF">QQX10_02090</name>
</gene>
<name>A0AAW7M8E4_9MICO</name>
<keyword evidence="2" id="KW-0479">Metal-binding</keyword>
<evidence type="ECO:0000256" key="3">
    <source>
        <dbReference type="ARBA" id="ARBA00022833"/>
    </source>
</evidence>
<feature type="domain" description="Alcohol dehydrogenase-like N-terminal" evidence="5">
    <location>
        <begin position="25"/>
        <end position="128"/>
    </location>
</feature>
<dbReference type="Pfam" id="PF08240">
    <property type="entry name" value="ADH_N"/>
    <property type="match status" value="1"/>
</dbReference>
<dbReference type="AlphaFoldDB" id="A0AAW7M8E4"/>
<accession>A0AAW7M8E4</accession>
<dbReference type="SUPFAM" id="SSF51735">
    <property type="entry name" value="NAD(P)-binding Rossmann-fold domains"/>
    <property type="match status" value="1"/>
</dbReference>
<evidence type="ECO:0000313" key="6">
    <source>
        <dbReference type="EMBL" id="MDN4486951.1"/>
    </source>
</evidence>
<keyword evidence="3" id="KW-0862">Zinc</keyword>